<evidence type="ECO:0000256" key="2">
    <source>
        <dbReference type="ARBA" id="ARBA00022837"/>
    </source>
</evidence>
<dbReference type="SMART" id="SM00239">
    <property type="entry name" value="C2"/>
    <property type="match status" value="1"/>
</dbReference>
<dbReference type="GO" id="GO:0046872">
    <property type="term" value="F:metal ion binding"/>
    <property type="evidence" value="ECO:0007669"/>
    <property type="project" value="UniProtKB-KW"/>
</dbReference>
<dbReference type="EMBL" id="JBEDUW010000007">
    <property type="protein sequence ID" value="KAK9910559.1"/>
    <property type="molecule type" value="Genomic_DNA"/>
</dbReference>
<dbReference type="InterPro" id="IPR035892">
    <property type="entry name" value="C2_domain_sf"/>
</dbReference>
<dbReference type="PANTHER" id="PTHR46502">
    <property type="entry name" value="C2 DOMAIN-CONTAINING"/>
    <property type="match status" value="1"/>
</dbReference>
<proteinExistence type="predicted"/>
<protein>
    <recommendedName>
        <fullName evidence="4">C2 domain-containing protein</fullName>
    </recommendedName>
</protein>
<dbReference type="AlphaFoldDB" id="A0AAW1VSR3"/>
<dbReference type="PROSITE" id="PS50004">
    <property type="entry name" value="C2"/>
    <property type="match status" value="1"/>
</dbReference>
<feature type="compositionally biased region" description="Low complexity" evidence="3">
    <location>
        <begin position="197"/>
        <end position="207"/>
    </location>
</feature>
<dbReference type="Pfam" id="PF00168">
    <property type="entry name" value="C2"/>
    <property type="match status" value="1"/>
</dbReference>
<feature type="compositionally biased region" description="Basic and acidic residues" evidence="3">
    <location>
        <begin position="185"/>
        <end position="194"/>
    </location>
</feature>
<feature type="compositionally biased region" description="Basic and acidic residues" evidence="3">
    <location>
        <begin position="156"/>
        <end position="166"/>
    </location>
</feature>
<keyword evidence="2" id="KW-0106">Calcium</keyword>
<keyword evidence="1" id="KW-0479">Metal-binding</keyword>
<dbReference type="SUPFAM" id="SSF49562">
    <property type="entry name" value="C2 domain (Calcium/lipid-binding domain, CaLB)"/>
    <property type="match status" value="1"/>
</dbReference>
<dbReference type="Proteomes" id="UP001457282">
    <property type="component" value="Unassembled WGS sequence"/>
</dbReference>
<sequence length="207" mass="22672">MPYGTLEVVLVDAKDLHDTAFLTQEKTSTVAQGQGTNPEWNESFLFTVTDDVTELRLKIMDKDTFTADDFVGEATIPLEPVFMEGNLPPTSYSVVNEDKEYHGEITVGLTFTPERTSPRRKTMAAMGGAMVTLGGAMVTPGGRGYGDSGECYGEDTRRGYGHSREGYDDDDSRGGYGDSRGTRGGWKESSRCEEESYGGYKESSYRG</sequence>
<evidence type="ECO:0000259" key="4">
    <source>
        <dbReference type="PROSITE" id="PS50004"/>
    </source>
</evidence>
<feature type="domain" description="C2" evidence="4">
    <location>
        <begin position="1"/>
        <end position="91"/>
    </location>
</feature>
<organism evidence="5 6">
    <name type="scientific">Rubus argutus</name>
    <name type="common">Southern blackberry</name>
    <dbReference type="NCBI Taxonomy" id="59490"/>
    <lineage>
        <taxon>Eukaryota</taxon>
        <taxon>Viridiplantae</taxon>
        <taxon>Streptophyta</taxon>
        <taxon>Embryophyta</taxon>
        <taxon>Tracheophyta</taxon>
        <taxon>Spermatophyta</taxon>
        <taxon>Magnoliopsida</taxon>
        <taxon>eudicotyledons</taxon>
        <taxon>Gunneridae</taxon>
        <taxon>Pentapetalae</taxon>
        <taxon>rosids</taxon>
        <taxon>fabids</taxon>
        <taxon>Rosales</taxon>
        <taxon>Rosaceae</taxon>
        <taxon>Rosoideae</taxon>
        <taxon>Rosoideae incertae sedis</taxon>
        <taxon>Rubus</taxon>
    </lineage>
</organism>
<comment type="caution">
    <text evidence="5">The sequence shown here is derived from an EMBL/GenBank/DDBJ whole genome shotgun (WGS) entry which is preliminary data.</text>
</comment>
<accession>A0AAW1VSR3</accession>
<reference evidence="5 6" key="1">
    <citation type="journal article" date="2023" name="G3 (Bethesda)">
        <title>A chromosome-length genome assembly and annotation of blackberry (Rubus argutus, cv. 'Hillquist').</title>
        <authorList>
            <person name="Bruna T."/>
            <person name="Aryal R."/>
            <person name="Dudchenko O."/>
            <person name="Sargent D.J."/>
            <person name="Mead D."/>
            <person name="Buti M."/>
            <person name="Cavallini A."/>
            <person name="Hytonen T."/>
            <person name="Andres J."/>
            <person name="Pham M."/>
            <person name="Weisz D."/>
            <person name="Mascagni F."/>
            <person name="Usai G."/>
            <person name="Natali L."/>
            <person name="Bassil N."/>
            <person name="Fernandez G.E."/>
            <person name="Lomsadze A."/>
            <person name="Armour M."/>
            <person name="Olukolu B."/>
            <person name="Poorten T."/>
            <person name="Britton C."/>
            <person name="Davik J."/>
            <person name="Ashrafi H."/>
            <person name="Aiden E.L."/>
            <person name="Borodovsky M."/>
            <person name="Worthington M."/>
        </authorList>
    </citation>
    <scope>NUCLEOTIDE SEQUENCE [LARGE SCALE GENOMIC DNA]</scope>
    <source>
        <strain evidence="5">PI 553951</strain>
    </source>
</reference>
<feature type="region of interest" description="Disordered" evidence="3">
    <location>
        <begin position="156"/>
        <end position="207"/>
    </location>
</feature>
<feature type="compositionally biased region" description="Gly residues" evidence="3">
    <location>
        <begin position="174"/>
        <end position="184"/>
    </location>
</feature>
<dbReference type="PANTHER" id="PTHR46502:SF2">
    <property type="entry name" value="16 KDA PHLOEM PROTEIN 2"/>
    <property type="match status" value="1"/>
</dbReference>
<evidence type="ECO:0000313" key="6">
    <source>
        <dbReference type="Proteomes" id="UP001457282"/>
    </source>
</evidence>
<keyword evidence="6" id="KW-1185">Reference proteome</keyword>
<name>A0AAW1VSR3_RUBAR</name>
<dbReference type="Gene3D" id="2.60.40.150">
    <property type="entry name" value="C2 domain"/>
    <property type="match status" value="1"/>
</dbReference>
<evidence type="ECO:0000256" key="1">
    <source>
        <dbReference type="ARBA" id="ARBA00022723"/>
    </source>
</evidence>
<evidence type="ECO:0000313" key="5">
    <source>
        <dbReference type="EMBL" id="KAK9910559.1"/>
    </source>
</evidence>
<dbReference type="InterPro" id="IPR000008">
    <property type="entry name" value="C2_dom"/>
</dbReference>
<gene>
    <name evidence="5" type="ORF">M0R45_034516</name>
</gene>
<evidence type="ECO:0000256" key="3">
    <source>
        <dbReference type="SAM" id="MobiDB-lite"/>
    </source>
</evidence>